<dbReference type="SUPFAM" id="SSF50156">
    <property type="entry name" value="PDZ domain-like"/>
    <property type="match status" value="1"/>
</dbReference>
<feature type="domain" description="Peptidase M61 N-terminal" evidence="3">
    <location>
        <begin position="75"/>
        <end position="239"/>
    </location>
</feature>
<evidence type="ECO:0000256" key="1">
    <source>
        <dbReference type="SAM" id="MobiDB-lite"/>
    </source>
</evidence>
<dbReference type="InterPro" id="IPR040756">
    <property type="entry name" value="Peptidase_M61_N"/>
</dbReference>
<dbReference type="SUPFAM" id="SSF55486">
    <property type="entry name" value="Metalloproteases ('zincins'), catalytic domain"/>
    <property type="match status" value="1"/>
</dbReference>
<dbReference type="Pfam" id="PF05299">
    <property type="entry name" value="Peptidase_M61"/>
    <property type="match status" value="1"/>
</dbReference>
<dbReference type="EMBL" id="JACXAD010000012">
    <property type="protein sequence ID" value="MBD2768558.1"/>
    <property type="molecule type" value="Genomic_DNA"/>
</dbReference>
<feature type="region of interest" description="Disordered" evidence="1">
    <location>
        <begin position="309"/>
        <end position="329"/>
    </location>
</feature>
<dbReference type="AlphaFoldDB" id="A0A927BED5"/>
<dbReference type="Gene3D" id="1.10.390.10">
    <property type="entry name" value="Neutral Protease Domain 2"/>
    <property type="match status" value="1"/>
</dbReference>
<evidence type="ECO:0000313" key="4">
    <source>
        <dbReference type="EMBL" id="MBD2768558.1"/>
    </source>
</evidence>
<name>A0A927BED5_9BACT</name>
<reference evidence="4" key="1">
    <citation type="submission" date="2020-09" db="EMBL/GenBank/DDBJ databases">
        <authorList>
            <person name="Kim M.K."/>
        </authorList>
    </citation>
    <scope>NUCLEOTIDE SEQUENCE</scope>
    <source>
        <strain evidence="4">BT664</strain>
    </source>
</reference>
<feature type="region of interest" description="Disordered" evidence="1">
    <location>
        <begin position="28"/>
        <end position="69"/>
    </location>
</feature>
<dbReference type="Pfam" id="PF17899">
    <property type="entry name" value="Peptidase_M61_N"/>
    <property type="match status" value="1"/>
</dbReference>
<feature type="region of interest" description="Disordered" evidence="1">
    <location>
        <begin position="1"/>
        <end position="20"/>
    </location>
</feature>
<gene>
    <name evidence="4" type="ORF">IC235_11735</name>
</gene>
<dbReference type="Gene3D" id="2.60.40.3650">
    <property type="match status" value="1"/>
</dbReference>
<dbReference type="PIRSF" id="PIRSF016493">
    <property type="entry name" value="Glycyl_aminpptds"/>
    <property type="match status" value="1"/>
</dbReference>
<evidence type="ECO:0000259" key="2">
    <source>
        <dbReference type="Pfam" id="PF05299"/>
    </source>
</evidence>
<dbReference type="InterPro" id="IPR027268">
    <property type="entry name" value="Peptidase_M4/M1_CTD_sf"/>
</dbReference>
<feature type="compositionally biased region" description="Low complexity" evidence="1">
    <location>
        <begin position="28"/>
        <end position="40"/>
    </location>
</feature>
<accession>A0A927BED5</accession>
<dbReference type="InterPro" id="IPR036034">
    <property type="entry name" value="PDZ_sf"/>
</dbReference>
<dbReference type="Gene3D" id="2.30.42.10">
    <property type="match status" value="1"/>
</dbReference>
<organism evidence="4 5">
    <name type="scientific">Hymenobacter montanus</name>
    <dbReference type="NCBI Taxonomy" id="2771359"/>
    <lineage>
        <taxon>Bacteria</taxon>
        <taxon>Pseudomonadati</taxon>
        <taxon>Bacteroidota</taxon>
        <taxon>Cytophagia</taxon>
        <taxon>Cytophagales</taxon>
        <taxon>Hymenobacteraceae</taxon>
        <taxon>Hymenobacter</taxon>
    </lineage>
</organism>
<sequence length="664" mass="73023">MAPAKPGAPAKTAAPAPGVVGPAKVVAPAKAPAPDLAPAPTKVAGPQTAAPKAPVPGPGAAQPAPAKEVQGPAVRYTMSFPNAVHHEARVTATFSGLPSGPLHVRMARSSPGRYSLHDFSKNVYYTVATDGSNHPLPLNRPDPYGWDVTPGADGTVVFNYTLYGDQTDGTYVGIDQQHAHLNLPAALCYAIGLEGRSAEIKFDLPPTWKVATQLRPGADKNLFLAPNMQYLMDSPVSLGVQQVRTWQEGNQTIELATLYLGPAAELDAYAKKVQKVVKEEKAVFGDLPTFDFGRYTFLADYLSQATSDGMEHRNSSSVTSPRPLRDEDGTKNLSTVAHEFFHSWNVERLRPKDLEPFDFQRVNMSDALWFAEGFTQYYARLSLRRAKLIEDEEFFDDISRWVNLRQNSPGARYASAIDMSRQAAFNDKASSSDPTNAVNTYLSYYDQGAGLALVLDLQLRQHHRTTLDKYMQALWQQYGKQQEGYAPTKPYTVPDLQRVLGEVSKDTVFANRFFRLYVYGREQPRFNESLLGAGLVVIPTRVLGAALPRQVEFDEQGRCIVAYNAQIGSGLYKAGIDRGDHLMMLDGKEIKSAGDLDAILHTHSPNDVVFVRVKTRGGVERTTQLILAEDPNVQVKPVEGVEKMVYSPNQKTLREAWLASQASK</sequence>
<feature type="domain" description="Peptidase M61 catalytic" evidence="2">
    <location>
        <begin position="332"/>
        <end position="449"/>
    </location>
</feature>
<proteinExistence type="predicted"/>
<dbReference type="InterPro" id="IPR024191">
    <property type="entry name" value="Peptidase_M61"/>
</dbReference>
<feature type="compositionally biased region" description="Low complexity" evidence="1">
    <location>
        <begin position="58"/>
        <end position="67"/>
    </location>
</feature>
<dbReference type="RefSeq" id="WP_191005375.1">
    <property type="nucleotide sequence ID" value="NZ_JACXAD010000012.1"/>
</dbReference>
<dbReference type="Proteomes" id="UP000612233">
    <property type="component" value="Unassembled WGS sequence"/>
</dbReference>
<evidence type="ECO:0000259" key="3">
    <source>
        <dbReference type="Pfam" id="PF17899"/>
    </source>
</evidence>
<comment type="caution">
    <text evidence="4">The sequence shown here is derived from an EMBL/GenBank/DDBJ whole genome shotgun (WGS) entry which is preliminary data.</text>
</comment>
<keyword evidence="5" id="KW-1185">Reference proteome</keyword>
<dbReference type="InterPro" id="IPR007963">
    <property type="entry name" value="Peptidase_M61_catalytic"/>
</dbReference>
<evidence type="ECO:0000313" key="5">
    <source>
        <dbReference type="Proteomes" id="UP000612233"/>
    </source>
</evidence>
<protein>
    <submittedName>
        <fullName evidence="4">M61 family metallopeptidase</fullName>
    </submittedName>
</protein>